<evidence type="ECO:0000256" key="1">
    <source>
        <dbReference type="ARBA" id="ARBA00009108"/>
    </source>
</evidence>
<keyword evidence="3" id="KW-1185">Reference proteome</keyword>
<proteinExistence type="inferred from homology"/>
<comment type="caution">
    <text evidence="2">The sequence shown here is derived from an EMBL/GenBank/DDBJ whole genome shotgun (WGS) entry which is preliminary data.</text>
</comment>
<protein>
    <submittedName>
        <fullName evidence="2">Uncharacterized protein YlxW (UPF0749 family)</fullName>
    </submittedName>
</protein>
<dbReference type="Gene3D" id="3.30.70.1880">
    <property type="entry name" value="Protein of unknown function DUF881"/>
    <property type="match status" value="1"/>
</dbReference>
<sequence length="236" mass="27314">MNKRVPLLLAFICVILGFMVAIQFQSNNETEYSDSRDMNELRINLQKERERTQILLNEISKHEHLLYQYEMSMNKEDELTSVMEQELQRIKKMAGMDDVIGEGVIVRIKKSEDMDLENDFYTQLVFDEDLRKIVNDVNAYGARAISINGQRIISTSAVRNVGNRILVNTIPIQPPYEIRVIGDPSILIPALRLEGLDEYFAVVNHVVEYEEKSSLTIKGYSQDIENYYLQSVKEDN</sequence>
<name>A0ABT9VUE7_9BACI</name>
<organism evidence="2 3">
    <name type="scientific">Caldalkalibacillus horti</name>
    <dbReference type="NCBI Taxonomy" id="77523"/>
    <lineage>
        <taxon>Bacteria</taxon>
        <taxon>Bacillati</taxon>
        <taxon>Bacillota</taxon>
        <taxon>Bacilli</taxon>
        <taxon>Bacillales</taxon>
        <taxon>Bacillaceae</taxon>
        <taxon>Caldalkalibacillus</taxon>
    </lineage>
</organism>
<accession>A0ABT9VUE7</accession>
<dbReference type="Pfam" id="PF05949">
    <property type="entry name" value="DUF881"/>
    <property type="match status" value="1"/>
</dbReference>
<dbReference type="InterPro" id="IPR010273">
    <property type="entry name" value="DUF881"/>
</dbReference>
<dbReference type="RefSeq" id="WP_307390488.1">
    <property type="nucleotide sequence ID" value="NZ_BAAADK010000018.1"/>
</dbReference>
<comment type="similarity">
    <text evidence="1">Belongs to the UPF0749 family.</text>
</comment>
<dbReference type="PANTHER" id="PTHR37313:SF2">
    <property type="entry name" value="UPF0749 PROTEIN YLXX"/>
    <property type="match status" value="1"/>
</dbReference>
<reference evidence="2 3" key="1">
    <citation type="submission" date="2023-07" db="EMBL/GenBank/DDBJ databases">
        <title>Genomic Encyclopedia of Type Strains, Phase IV (KMG-IV): sequencing the most valuable type-strain genomes for metagenomic binning, comparative biology and taxonomic classification.</title>
        <authorList>
            <person name="Goeker M."/>
        </authorList>
    </citation>
    <scope>NUCLEOTIDE SEQUENCE [LARGE SCALE GENOMIC DNA]</scope>
    <source>
        <strain evidence="2 3">DSM 12751</strain>
    </source>
</reference>
<evidence type="ECO:0000313" key="2">
    <source>
        <dbReference type="EMBL" id="MDQ0164611.1"/>
    </source>
</evidence>
<dbReference type="PANTHER" id="PTHR37313">
    <property type="entry name" value="UPF0749 PROTEIN RV1825"/>
    <property type="match status" value="1"/>
</dbReference>
<dbReference type="Proteomes" id="UP001235840">
    <property type="component" value="Unassembled WGS sequence"/>
</dbReference>
<gene>
    <name evidence="2" type="ORF">J2S11_000511</name>
</gene>
<evidence type="ECO:0000313" key="3">
    <source>
        <dbReference type="Proteomes" id="UP001235840"/>
    </source>
</evidence>
<dbReference type="EMBL" id="JAUSTY010000002">
    <property type="protein sequence ID" value="MDQ0164611.1"/>
    <property type="molecule type" value="Genomic_DNA"/>
</dbReference>